<keyword evidence="7" id="KW-0496">Mitochondrion</keyword>
<feature type="domain" description="3-hydroxyacyl-CoA dehydrogenase NAD binding" evidence="10">
    <location>
        <begin position="11"/>
        <end position="80"/>
    </location>
</feature>
<dbReference type="PROSITE" id="PS00067">
    <property type="entry name" value="3HCDH"/>
    <property type="match status" value="1"/>
</dbReference>
<comment type="similarity">
    <text evidence="3">Belongs to the 3-hydroxyacyl-CoA dehydrogenase family.</text>
</comment>
<evidence type="ECO:0000256" key="1">
    <source>
        <dbReference type="ARBA" id="ARBA00004305"/>
    </source>
</evidence>
<name>A0A9P6AHQ7_9AGAM</name>
<dbReference type="InterPro" id="IPR052242">
    <property type="entry name" value="Mito_3-hydroxyacyl-CoA_DH"/>
</dbReference>
<feature type="domain" description="3-hydroxyacyl-CoA dehydrogenase C-terminal" evidence="9">
    <location>
        <begin position="82"/>
        <end position="187"/>
    </location>
</feature>
<dbReference type="InterPro" id="IPR008927">
    <property type="entry name" value="6-PGluconate_DH-like_C_sf"/>
</dbReference>
<reference evidence="11" key="1">
    <citation type="journal article" date="2020" name="Nat. Commun.">
        <title>Large-scale genome sequencing of mycorrhizal fungi provides insights into the early evolution of symbiotic traits.</title>
        <authorList>
            <person name="Miyauchi S."/>
            <person name="Kiss E."/>
            <person name="Kuo A."/>
            <person name="Drula E."/>
            <person name="Kohler A."/>
            <person name="Sanchez-Garcia M."/>
            <person name="Morin E."/>
            <person name="Andreopoulos B."/>
            <person name="Barry K.W."/>
            <person name="Bonito G."/>
            <person name="Buee M."/>
            <person name="Carver A."/>
            <person name="Chen C."/>
            <person name="Cichocki N."/>
            <person name="Clum A."/>
            <person name="Culley D."/>
            <person name="Crous P.W."/>
            <person name="Fauchery L."/>
            <person name="Girlanda M."/>
            <person name="Hayes R.D."/>
            <person name="Keri Z."/>
            <person name="LaButti K."/>
            <person name="Lipzen A."/>
            <person name="Lombard V."/>
            <person name="Magnuson J."/>
            <person name="Maillard F."/>
            <person name="Murat C."/>
            <person name="Nolan M."/>
            <person name="Ohm R.A."/>
            <person name="Pangilinan J."/>
            <person name="Pereira M.F."/>
            <person name="Perotto S."/>
            <person name="Peter M."/>
            <person name="Pfister S."/>
            <person name="Riley R."/>
            <person name="Sitrit Y."/>
            <person name="Stielow J.B."/>
            <person name="Szollosi G."/>
            <person name="Zifcakova L."/>
            <person name="Stursova M."/>
            <person name="Spatafora J.W."/>
            <person name="Tedersoo L."/>
            <person name="Vaario L.M."/>
            <person name="Yamada A."/>
            <person name="Yan M."/>
            <person name="Wang P."/>
            <person name="Xu J."/>
            <person name="Bruns T."/>
            <person name="Baldrian P."/>
            <person name="Vilgalys R."/>
            <person name="Dunand C."/>
            <person name="Henrissat B."/>
            <person name="Grigoriev I.V."/>
            <person name="Hibbett D."/>
            <person name="Nagy L.G."/>
            <person name="Martin F.M."/>
        </authorList>
    </citation>
    <scope>NUCLEOTIDE SEQUENCE</scope>
    <source>
        <strain evidence="11">UP504</strain>
    </source>
</reference>
<keyword evidence="12" id="KW-1185">Reference proteome</keyword>
<evidence type="ECO:0000256" key="5">
    <source>
        <dbReference type="ARBA" id="ARBA00023002"/>
    </source>
</evidence>
<evidence type="ECO:0000313" key="11">
    <source>
        <dbReference type="EMBL" id="KAF9505931.1"/>
    </source>
</evidence>
<dbReference type="Pfam" id="PF00725">
    <property type="entry name" value="3HCDH"/>
    <property type="match status" value="1"/>
</dbReference>
<dbReference type="Gene3D" id="1.10.1040.10">
    <property type="entry name" value="N-(1-d-carboxylethyl)-l-norvaline Dehydrogenase, domain 2"/>
    <property type="match status" value="1"/>
</dbReference>
<comment type="pathway">
    <text evidence="2">Lipid metabolism.</text>
</comment>
<dbReference type="InterPro" id="IPR036291">
    <property type="entry name" value="NAD(P)-bd_dom_sf"/>
</dbReference>
<dbReference type="GO" id="GO:0070403">
    <property type="term" value="F:NAD+ binding"/>
    <property type="evidence" value="ECO:0007669"/>
    <property type="project" value="InterPro"/>
</dbReference>
<comment type="subcellular location">
    <subcellularLocation>
        <location evidence="1">Mitochondrion matrix</location>
    </subcellularLocation>
</comment>
<dbReference type="Pfam" id="PF02737">
    <property type="entry name" value="3HCDH_N"/>
    <property type="match status" value="1"/>
</dbReference>
<evidence type="ECO:0000259" key="10">
    <source>
        <dbReference type="Pfam" id="PF02737"/>
    </source>
</evidence>
<dbReference type="SUPFAM" id="SSF48179">
    <property type="entry name" value="6-phosphogluconate dehydrogenase C-terminal domain-like"/>
    <property type="match status" value="1"/>
</dbReference>
<dbReference type="InterPro" id="IPR006108">
    <property type="entry name" value="3HC_DH_C"/>
</dbReference>
<sequence length="189" mass="21273">MPQRPVSSRPNTSALSVAEIASTCSLERKQRFGGLHFFNPVPQMKLVEVVRTADTLQETYEALIDFSRRLNKRPVTCKDTPGFIVNRLLIPYLREAMAMFERGDASAEDIDTAMKLGAGYPMGPLELTDFVGLDTSKFIADGWRERIETSEEELHIPLHILKPSPLMEKLVSEGKLGRKTGEGIFRYTK</sequence>
<evidence type="ECO:0000256" key="8">
    <source>
        <dbReference type="ARBA" id="ARBA00049556"/>
    </source>
</evidence>
<evidence type="ECO:0000259" key="9">
    <source>
        <dbReference type="Pfam" id="PF00725"/>
    </source>
</evidence>
<evidence type="ECO:0000313" key="12">
    <source>
        <dbReference type="Proteomes" id="UP000886523"/>
    </source>
</evidence>
<dbReference type="InterPro" id="IPR006180">
    <property type="entry name" value="3-OHacyl-CoA_DH_CS"/>
</dbReference>
<gene>
    <name evidence="11" type="ORF">BS47DRAFT_482153</name>
</gene>
<dbReference type="Gene3D" id="3.40.50.720">
    <property type="entry name" value="NAD(P)-binding Rossmann-like Domain"/>
    <property type="match status" value="1"/>
</dbReference>
<dbReference type="SUPFAM" id="SSF51735">
    <property type="entry name" value="NAD(P)-binding Rossmann-fold domains"/>
    <property type="match status" value="1"/>
</dbReference>
<comment type="catalytic activity">
    <reaction evidence="8">
        <text>a (3S)-3-hydroxyacyl-CoA + NAD(+) = a 3-oxoacyl-CoA + NADH + H(+)</text>
        <dbReference type="Rhea" id="RHEA:22432"/>
        <dbReference type="ChEBI" id="CHEBI:15378"/>
        <dbReference type="ChEBI" id="CHEBI:57318"/>
        <dbReference type="ChEBI" id="CHEBI:57540"/>
        <dbReference type="ChEBI" id="CHEBI:57945"/>
        <dbReference type="ChEBI" id="CHEBI:90726"/>
        <dbReference type="EC" id="1.1.1.35"/>
    </reaction>
</comment>
<dbReference type="InterPro" id="IPR013328">
    <property type="entry name" value="6PGD_dom2"/>
</dbReference>
<organism evidence="11 12">
    <name type="scientific">Hydnum rufescens UP504</name>
    <dbReference type="NCBI Taxonomy" id="1448309"/>
    <lineage>
        <taxon>Eukaryota</taxon>
        <taxon>Fungi</taxon>
        <taxon>Dikarya</taxon>
        <taxon>Basidiomycota</taxon>
        <taxon>Agaricomycotina</taxon>
        <taxon>Agaricomycetes</taxon>
        <taxon>Cantharellales</taxon>
        <taxon>Hydnaceae</taxon>
        <taxon>Hydnum</taxon>
    </lineage>
</organism>
<dbReference type="EC" id="1.1.1.35" evidence="4"/>
<accession>A0A9P6AHQ7</accession>
<dbReference type="PANTHER" id="PTHR43561:SF3">
    <property type="entry name" value="HYDROXYACYL-COENZYME A DEHYDROGENASE, MITOCHONDRIAL"/>
    <property type="match status" value="1"/>
</dbReference>
<dbReference type="AlphaFoldDB" id="A0A9P6AHQ7"/>
<evidence type="ECO:0000256" key="6">
    <source>
        <dbReference type="ARBA" id="ARBA00023027"/>
    </source>
</evidence>
<evidence type="ECO:0000256" key="3">
    <source>
        <dbReference type="ARBA" id="ARBA00009463"/>
    </source>
</evidence>
<protein>
    <recommendedName>
        <fullName evidence="4">3-hydroxyacyl-CoA dehydrogenase</fullName>
        <ecNumber evidence="4">1.1.1.35</ecNumber>
    </recommendedName>
</protein>
<evidence type="ECO:0000256" key="2">
    <source>
        <dbReference type="ARBA" id="ARBA00005189"/>
    </source>
</evidence>
<keyword evidence="5" id="KW-0560">Oxidoreductase</keyword>
<keyword evidence="6" id="KW-0520">NAD</keyword>
<comment type="caution">
    <text evidence="11">The sequence shown here is derived from an EMBL/GenBank/DDBJ whole genome shotgun (WGS) entry which is preliminary data.</text>
</comment>
<dbReference type="Proteomes" id="UP000886523">
    <property type="component" value="Unassembled WGS sequence"/>
</dbReference>
<dbReference type="GO" id="GO:0006635">
    <property type="term" value="P:fatty acid beta-oxidation"/>
    <property type="evidence" value="ECO:0007669"/>
    <property type="project" value="TreeGrafter"/>
</dbReference>
<evidence type="ECO:0000256" key="7">
    <source>
        <dbReference type="ARBA" id="ARBA00023128"/>
    </source>
</evidence>
<evidence type="ECO:0000256" key="4">
    <source>
        <dbReference type="ARBA" id="ARBA00013000"/>
    </source>
</evidence>
<dbReference type="GO" id="GO:0005759">
    <property type="term" value="C:mitochondrial matrix"/>
    <property type="evidence" value="ECO:0007669"/>
    <property type="project" value="UniProtKB-SubCell"/>
</dbReference>
<dbReference type="EMBL" id="MU129131">
    <property type="protein sequence ID" value="KAF9505931.1"/>
    <property type="molecule type" value="Genomic_DNA"/>
</dbReference>
<dbReference type="GO" id="GO:0003857">
    <property type="term" value="F:(3S)-3-hydroxyacyl-CoA dehydrogenase (NAD+) activity"/>
    <property type="evidence" value="ECO:0007669"/>
    <property type="project" value="UniProtKB-EC"/>
</dbReference>
<proteinExistence type="inferred from homology"/>
<dbReference type="PANTHER" id="PTHR43561">
    <property type="match status" value="1"/>
</dbReference>
<dbReference type="OrthoDB" id="5958943at2759"/>
<dbReference type="InterPro" id="IPR006176">
    <property type="entry name" value="3-OHacyl-CoA_DH_NAD-bd"/>
</dbReference>